<dbReference type="PIRSF" id="PIRSF006157">
    <property type="entry name" value="Doxgns_DODA"/>
    <property type="match status" value="1"/>
</dbReference>
<dbReference type="EMBL" id="RBLG01000003">
    <property type="protein sequence ID" value="RKS50507.1"/>
    <property type="molecule type" value="Genomic_DNA"/>
</dbReference>
<dbReference type="Gene3D" id="3.40.830.10">
    <property type="entry name" value="LigB-like"/>
    <property type="match status" value="1"/>
</dbReference>
<protein>
    <submittedName>
        <fullName evidence="7">Aromatic ring-opening dioxygenase catalytic subunit (LigB family)</fullName>
    </submittedName>
</protein>
<evidence type="ECO:0000256" key="1">
    <source>
        <dbReference type="ARBA" id="ARBA00001947"/>
    </source>
</evidence>
<feature type="domain" description="Extradiol ring-cleavage dioxygenase class III enzyme subunit B" evidence="6">
    <location>
        <begin position="46"/>
        <end position="248"/>
    </location>
</feature>
<keyword evidence="7" id="KW-0223">Dioxygenase</keyword>
<name>A0A495PK08_9FLAO</name>
<accession>A0A495PK08</accession>
<proteinExistence type="inferred from homology"/>
<dbReference type="GO" id="GO:0008198">
    <property type="term" value="F:ferrous iron binding"/>
    <property type="evidence" value="ECO:0007669"/>
    <property type="project" value="InterPro"/>
</dbReference>
<comment type="similarity">
    <text evidence="2">Belongs to the DODA-type extradiol aromatic ring-opening dioxygenase family.</text>
</comment>
<evidence type="ECO:0000313" key="7">
    <source>
        <dbReference type="EMBL" id="RKS50507.1"/>
    </source>
</evidence>
<reference evidence="7 8" key="1">
    <citation type="submission" date="2018-10" db="EMBL/GenBank/DDBJ databases">
        <title>Genomic Encyclopedia of Archaeal and Bacterial Type Strains, Phase II (KMG-II): from individual species to whole genera.</title>
        <authorList>
            <person name="Goeker M."/>
        </authorList>
    </citation>
    <scope>NUCLEOTIDE SEQUENCE [LARGE SCALE GENOMIC DNA]</scope>
    <source>
        <strain evidence="7 8">DSM 19839</strain>
    </source>
</reference>
<dbReference type="Pfam" id="PF02900">
    <property type="entry name" value="LigB"/>
    <property type="match status" value="1"/>
</dbReference>
<dbReference type="GO" id="GO:0008270">
    <property type="term" value="F:zinc ion binding"/>
    <property type="evidence" value="ECO:0007669"/>
    <property type="project" value="InterPro"/>
</dbReference>
<dbReference type="OrthoDB" id="9790889at2"/>
<evidence type="ECO:0000259" key="6">
    <source>
        <dbReference type="Pfam" id="PF02900"/>
    </source>
</evidence>
<evidence type="ECO:0000256" key="4">
    <source>
        <dbReference type="ARBA" id="ARBA00022833"/>
    </source>
</evidence>
<dbReference type="CDD" id="cd07363">
    <property type="entry name" value="45_DOPA_Dioxygenase"/>
    <property type="match status" value="1"/>
</dbReference>
<dbReference type="InterPro" id="IPR004183">
    <property type="entry name" value="Xdiol_dOase_suB"/>
</dbReference>
<organism evidence="7 8">
    <name type="scientific">Gillisia mitskevichiae</name>
    <dbReference type="NCBI Taxonomy" id="270921"/>
    <lineage>
        <taxon>Bacteria</taxon>
        <taxon>Pseudomonadati</taxon>
        <taxon>Bacteroidota</taxon>
        <taxon>Flavobacteriia</taxon>
        <taxon>Flavobacteriales</taxon>
        <taxon>Flavobacteriaceae</taxon>
        <taxon>Gillisia</taxon>
    </lineage>
</organism>
<dbReference type="PANTHER" id="PTHR30096:SF0">
    <property type="entry name" value="4,5-DOPA DIOXYGENASE EXTRADIOL-LIKE PROTEIN"/>
    <property type="match status" value="1"/>
</dbReference>
<comment type="cofactor">
    <cofactor evidence="1">
        <name>Zn(2+)</name>
        <dbReference type="ChEBI" id="CHEBI:29105"/>
    </cofactor>
</comment>
<keyword evidence="8" id="KW-1185">Reference proteome</keyword>
<keyword evidence="4" id="KW-0862">Zinc</keyword>
<dbReference type="SUPFAM" id="SSF53213">
    <property type="entry name" value="LigB-like"/>
    <property type="match status" value="1"/>
</dbReference>
<keyword evidence="5" id="KW-0560">Oxidoreductase</keyword>
<dbReference type="RefSeq" id="WP_121346110.1">
    <property type="nucleotide sequence ID" value="NZ_RBLG01000003.1"/>
</dbReference>
<dbReference type="Proteomes" id="UP000276282">
    <property type="component" value="Unassembled WGS sequence"/>
</dbReference>
<sequence>MGKLPVYFIPHGGGPWHVTKNAMGDPIGYGRLREYLKNFGEQYSQKIKAILVVSGHWEEDLPTLQFGSNPHLLYDYYGFPESTYHLKWPAPGNPELAEQIENLFKARRVKTKRDYERGFDHGIFVPLMIAFPKANIPVVQLSLVNSFDPETHINLGEVLEPLRNEGVLIIGSGMSYHNMQGFMSGSSSATGVSMQFDGWLTQTVEINDAKKRNAMLINWKNAPKARESHPRSEHLAPLFVVAGAAGIDQGSRDYSGLLMGVKVSGYKFG</sequence>
<evidence type="ECO:0000256" key="3">
    <source>
        <dbReference type="ARBA" id="ARBA00022723"/>
    </source>
</evidence>
<comment type="caution">
    <text evidence="7">The sequence shown here is derived from an EMBL/GenBank/DDBJ whole genome shotgun (WGS) entry which is preliminary data.</text>
</comment>
<evidence type="ECO:0000313" key="8">
    <source>
        <dbReference type="Proteomes" id="UP000276282"/>
    </source>
</evidence>
<dbReference type="PANTHER" id="PTHR30096">
    <property type="entry name" value="4,5-DOPA DIOXYGENASE EXTRADIOL-LIKE PROTEIN"/>
    <property type="match status" value="1"/>
</dbReference>
<evidence type="ECO:0000256" key="5">
    <source>
        <dbReference type="ARBA" id="ARBA00023002"/>
    </source>
</evidence>
<evidence type="ECO:0000256" key="2">
    <source>
        <dbReference type="ARBA" id="ARBA00007581"/>
    </source>
</evidence>
<dbReference type="InterPro" id="IPR014436">
    <property type="entry name" value="Extradiol_dOase_DODA"/>
</dbReference>
<dbReference type="GO" id="GO:0016702">
    <property type="term" value="F:oxidoreductase activity, acting on single donors with incorporation of molecular oxygen, incorporation of two atoms of oxygen"/>
    <property type="evidence" value="ECO:0007669"/>
    <property type="project" value="UniProtKB-ARBA"/>
</dbReference>
<keyword evidence="3" id="KW-0479">Metal-binding</keyword>
<dbReference type="AlphaFoldDB" id="A0A495PK08"/>
<gene>
    <name evidence="7" type="ORF">BC962_2271</name>
</gene>